<evidence type="ECO:0000259" key="4">
    <source>
        <dbReference type="PROSITE" id="PS51194"/>
    </source>
</evidence>
<keyword evidence="2" id="KW-0175">Coiled coil</keyword>
<feature type="coiled-coil region" evidence="2">
    <location>
        <begin position="1252"/>
        <end position="1300"/>
    </location>
</feature>
<dbReference type="InterPro" id="IPR027417">
    <property type="entry name" value="P-loop_NTPase"/>
</dbReference>
<feature type="domain" description="Helicase ATP-binding" evidence="3">
    <location>
        <begin position="362"/>
        <end position="612"/>
    </location>
</feature>
<dbReference type="InterPro" id="IPR001650">
    <property type="entry name" value="Helicase_C-like"/>
</dbReference>
<keyword evidence="5" id="KW-0808">Transferase</keyword>
<dbReference type="SMART" id="SM00487">
    <property type="entry name" value="DEXDc"/>
    <property type="match status" value="1"/>
</dbReference>
<dbReference type="EMBL" id="UGHK01000003">
    <property type="protein sequence ID" value="STO91926.1"/>
    <property type="molecule type" value="Genomic_DNA"/>
</dbReference>
<gene>
    <name evidence="5" type="ORF">NCTC11296_03058</name>
</gene>
<feature type="domain" description="Helicase C-terminal" evidence="4">
    <location>
        <begin position="874"/>
        <end position="1063"/>
    </location>
</feature>
<dbReference type="InterPro" id="IPR000330">
    <property type="entry name" value="SNF2_N"/>
</dbReference>
<evidence type="ECO:0000313" key="6">
    <source>
        <dbReference type="Proteomes" id="UP000254465"/>
    </source>
</evidence>
<protein>
    <submittedName>
        <fullName evidence="5">DNA methylase</fullName>
    </submittedName>
</protein>
<keyword evidence="1" id="KW-0067">ATP-binding</keyword>
<dbReference type="PROSITE" id="PS51194">
    <property type="entry name" value="HELICASE_CTER"/>
    <property type="match status" value="1"/>
</dbReference>
<evidence type="ECO:0000313" key="5">
    <source>
        <dbReference type="EMBL" id="STO91926.1"/>
    </source>
</evidence>
<dbReference type="InterPro" id="IPR014001">
    <property type="entry name" value="Helicase_ATP-bd"/>
</dbReference>
<sequence>MTKGKTMLSLNDLTTVTVVLAYDEAEQKHANQSNINKLELYPTLSEQIKRLRLTKTRVPVWFDKRMKGTLKIMTSTPKVYEVKHNRFSEYWLGQTAQIAEQNTSLSVSQQYEKLLYEQGARFGLNGGISKAIFQQHFPEIDLNQSQEWCVSLNGENIISAEDYYSGNFGDFRTLHEEAIAQAEGEHKIQLINQLNAAEERLLRANVRDMDFEITTSFVSLEDRVRFLNQYVSNGRGNFIVRTNTKGEQVVEFKPSRSSSYESIEDKVLKRVANFVTTHSFTTAAKTKEEDKERRVLMKKILASANIRFSAWVKSNSKLMGEIDKKVNDPDALMFRNIENGEPLNMIGINSDFQPRPHQAAFIRQQSRQFGGICGFDVGLGKTASALLTIQHLQSINIKKKTIFCVPNTTLTNWRKEAKGIYADEVFARCLFVGIREDKAGNLSVKSSEVPADLVSILDNKHDKIFMTMEAFESISLKDDTLERYLSAQGQFDRQYEFGERTADNERLKSALAKLKKLIGSKMKNELLELMGIDSLVIDEAHNFKNGKKGNFGSRVKWLSLADPSARGVNGAVKAWYIRGQNQKQDGVLCLTATPITNSPLEIYSMLSLAVGEEKVNGLTGIKGADQFLENFCYIETREESTVDGREVETEVFSGLRNVGVLRKLIQSVAAIKNADDLPNGRDYIPESEENETHIALFEETKAAIETLKTDYRLAKRYVDKNGDVSSETQEHMMALTLKTGETPEVLAHPFNFINKVTKTLLDRDLSSEMTRYFIEPSQKTLAKTVIEQFNKLNLKEERENLIGTTAEIILDTTMAKDKEGIDDFATKTLYTVQIIARLINNQIELTTTDFENQSKFLKLAEKAGLALDVKLGSKMAALLENVNLERANPKAKGGVCKQIIFCDMIGSHNKLKLALVNKANIPAHKIVIFNAKSVKDSGEVQEIQDGFNEDTVIDENGKTLSENKYEIIIANKKAEVGINLQKGTQAIHHLTVGWTPDSLQQRNGRGVRQGNYLAQEGIAVNVYHYDANGTFDSYKRKLIGNKASWINHLLYGDENKVNIENGLSKKDQEYLADLMGNEEAYKQAEEKLKKLNEEKRLATLKQDFVNTYQMAETIKTEAQKIRTFDDFLQSHFNDAVRHLEAINNEIIAQIAPLENNISKIRQELENETNEATISSKQKKRIGLESKLERRNAVLMKKWAAFVRQYQSIYPDVMPDEDFKRASSLLEESQPYYGTKSNRLKQNLEKGEQHPLYNNWEEESGAYTQMIEEYEHKLSELASQVDIDEERLQALKEAKAFLVENYPILEGDLLQSENDLIYVSSINDHYLFGLGISLEPLENKGIDRYNEEKLKGYHLIKANSPESEVIYQHIAKRAEQSLSTYEWWTKEMPEIEKYIDSSAKVKLSEARQYRFNDRNLDFSLILNEEDYQALKQSPEAYEHIRRIYDDQGVEYRDNGIYAPISNIYQSRYYWSNDVSDELFTFYVKYNYPLNEKVADGYFSDLIHTPMPQPLEAVENAFSQIDVANIESGEALIQKMNELANARLEELKVIEKGFTLFDYQRVVSSRITDFKSNIFTYLFRLASDLFIDYQQKQLEKQNAEKAKEKEALRYTLLANYLVVSGNTLKYQDSNGNKFRNSVNSVLKRDELDPAYAIAWLKKDKSFNQKGDGQFFKQFNDEQFAVLPANSWIIHKQAWDWLVEAYREDLNNAKITANSVV</sequence>
<dbReference type="GO" id="GO:0008168">
    <property type="term" value="F:methyltransferase activity"/>
    <property type="evidence" value="ECO:0007669"/>
    <property type="project" value="UniProtKB-KW"/>
</dbReference>
<dbReference type="Gene3D" id="3.40.50.300">
    <property type="entry name" value="P-loop containing nucleotide triphosphate hydrolases"/>
    <property type="match status" value="2"/>
</dbReference>
<reference evidence="5 6" key="1">
    <citation type="submission" date="2018-06" db="EMBL/GenBank/DDBJ databases">
        <authorList>
            <consortium name="Pathogen Informatics"/>
            <person name="Doyle S."/>
        </authorList>
    </citation>
    <scope>NUCLEOTIDE SEQUENCE [LARGE SCALE GENOMIC DNA]</scope>
    <source>
        <strain evidence="5 6">NCTC11296</strain>
    </source>
</reference>
<evidence type="ECO:0000256" key="1">
    <source>
        <dbReference type="ARBA" id="ARBA00022806"/>
    </source>
</evidence>
<dbReference type="Proteomes" id="UP000254465">
    <property type="component" value="Unassembled WGS sequence"/>
</dbReference>
<evidence type="ECO:0000256" key="2">
    <source>
        <dbReference type="SAM" id="Coils"/>
    </source>
</evidence>
<dbReference type="GO" id="GO:0032259">
    <property type="term" value="P:methylation"/>
    <property type="evidence" value="ECO:0007669"/>
    <property type="project" value="UniProtKB-KW"/>
</dbReference>
<organism evidence="5 6">
    <name type="scientific">Avibacterium paragallinarum</name>
    <name type="common">Haemophilus gallinarum</name>
    <dbReference type="NCBI Taxonomy" id="728"/>
    <lineage>
        <taxon>Bacteria</taxon>
        <taxon>Pseudomonadati</taxon>
        <taxon>Pseudomonadota</taxon>
        <taxon>Gammaproteobacteria</taxon>
        <taxon>Pasteurellales</taxon>
        <taxon>Pasteurellaceae</taxon>
        <taxon>Avibacterium</taxon>
    </lineage>
</organism>
<feature type="coiled-coil region" evidence="2">
    <location>
        <begin position="1074"/>
        <end position="1101"/>
    </location>
</feature>
<proteinExistence type="predicted"/>
<dbReference type="SUPFAM" id="SSF52540">
    <property type="entry name" value="P-loop containing nucleoside triphosphate hydrolases"/>
    <property type="match status" value="2"/>
</dbReference>
<keyword evidence="1" id="KW-0378">Hydrolase</keyword>
<accession>A0A377IUF1</accession>
<dbReference type="Pfam" id="PF00176">
    <property type="entry name" value="SNF2-rel_dom"/>
    <property type="match status" value="1"/>
</dbReference>
<dbReference type="PROSITE" id="PS51192">
    <property type="entry name" value="HELICASE_ATP_BIND_1"/>
    <property type="match status" value="1"/>
</dbReference>
<keyword evidence="1" id="KW-0347">Helicase</keyword>
<name>A0A377IUF1_AVIPA</name>
<evidence type="ECO:0000259" key="3">
    <source>
        <dbReference type="PROSITE" id="PS51192"/>
    </source>
</evidence>
<dbReference type="GO" id="GO:0005524">
    <property type="term" value="F:ATP binding"/>
    <property type="evidence" value="ECO:0007669"/>
    <property type="project" value="InterPro"/>
</dbReference>
<keyword evidence="1" id="KW-0547">Nucleotide-binding</keyword>
<keyword evidence="5" id="KW-0489">Methyltransferase</keyword>